<dbReference type="Gene3D" id="3.40.50.1820">
    <property type="entry name" value="alpha/beta hydrolase"/>
    <property type="match status" value="1"/>
</dbReference>
<sequence>MFGKKKVVAPPPDELMKLLARRGPHKVDRGDLGIVGLSGQVFAPREGKNLPAVAFGHGWLRSSRAYRDLLFHLASWGIVVAAPDSERGPLASDIELATDLRAALTVCAGVQLGAPGRLSVDADRLGLVGHGFGAAAAVRAAADRTLLGRPQIPVRALVTLFPAPTAADLRDDAAKVTAPALILAAPTELDSMTGNAVTLTELLGGEVVLRTLAGASAGDLLENPTVRGFLGVNGAERKVHAAVRAQVTGYLLHRLAGREEYAAFAEPETTMGAATVVAAPDIRRADADHLSQLLGNPAYRVDDEKRKKRLPALGR</sequence>
<dbReference type="PANTHER" id="PTHR33428">
    <property type="entry name" value="CHLOROPHYLLASE-2, CHLOROPLASTIC"/>
    <property type="match status" value="1"/>
</dbReference>
<dbReference type="PANTHER" id="PTHR33428:SF14">
    <property type="entry name" value="CARBOXYLESTERASE TYPE B DOMAIN-CONTAINING PROTEIN"/>
    <property type="match status" value="1"/>
</dbReference>
<evidence type="ECO:0000313" key="1">
    <source>
        <dbReference type="EMBL" id="MFC0314922.1"/>
    </source>
</evidence>
<dbReference type="Pfam" id="PF07224">
    <property type="entry name" value="Chlorophyllase"/>
    <property type="match status" value="1"/>
</dbReference>
<proteinExistence type="predicted"/>
<dbReference type="InterPro" id="IPR017395">
    <property type="entry name" value="Chlorophyllase-like"/>
</dbReference>
<dbReference type="GO" id="GO:0016787">
    <property type="term" value="F:hydrolase activity"/>
    <property type="evidence" value="ECO:0007669"/>
    <property type="project" value="UniProtKB-KW"/>
</dbReference>
<dbReference type="EMBL" id="JBHLWV010000019">
    <property type="protein sequence ID" value="MFC0314922.1"/>
    <property type="molecule type" value="Genomic_DNA"/>
</dbReference>
<evidence type="ECO:0000313" key="2">
    <source>
        <dbReference type="Proteomes" id="UP001589783"/>
    </source>
</evidence>
<dbReference type="Proteomes" id="UP001589783">
    <property type="component" value="Unassembled WGS sequence"/>
</dbReference>
<gene>
    <name evidence="1" type="ORF">ACFFJD_08665</name>
</gene>
<name>A0ABV6H7T1_9ACTN</name>
<dbReference type="RefSeq" id="WP_382363149.1">
    <property type="nucleotide sequence ID" value="NZ_JBHLWV010000019.1"/>
</dbReference>
<dbReference type="InterPro" id="IPR029058">
    <property type="entry name" value="AB_hydrolase_fold"/>
</dbReference>
<dbReference type="SUPFAM" id="SSF53474">
    <property type="entry name" value="alpha/beta-Hydrolases"/>
    <property type="match status" value="1"/>
</dbReference>
<accession>A0ABV6H7T1</accession>
<dbReference type="EC" id="3.1.-.-" evidence="1"/>
<protein>
    <submittedName>
        <fullName evidence="1">Dienelactone hydrolase family protein</fullName>
        <ecNumber evidence="1">3.1.-.-</ecNumber>
    </submittedName>
</protein>
<reference evidence="1 2" key="1">
    <citation type="submission" date="2024-09" db="EMBL/GenBank/DDBJ databases">
        <authorList>
            <person name="Sun Q."/>
            <person name="Mori K."/>
        </authorList>
    </citation>
    <scope>NUCLEOTIDE SEQUENCE [LARGE SCALE GENOMIC DNA]</scope>
    <source>
        <strain evidence="1 2">CCM 7957</strain>
    </source>
</reference>
<comment type="caution">
    <text evidence="1">The sequence shown here is derived from an EMBL/GenBank/DDBJ whole genome shotgun (WGS) entry which is preliminary data.</text>
</comment>
<keyword evidence="1" id="KW-0378">Hydrolase</keyword>
<keyword evidence="2" id="KW-1185">Reference proteome</keyword>
<organism evidence="1 2">
    <name type="scientific">Gordonia phosphorivorans</name>
    <dbReference type="NCBI Taxonomy" id="1056982"/>
    <lineage>
        <taxon>Bacteria</taxon>
        <taxon>Bacillati</taxon>
        <taxon>Actinomycetota</taxon>
        <taxon>Actinomycetes</taxon>
        <taxon>Mycobacteriales</taxon>
        <taxon>Gordoniaceae</taxon>
        <taxon>Gordonia</taxon>
    </lineage>
</organism>